<evidence type="ECO:0000313" key="1">
    <source>
        <dbReference type="EMBL" id="ASJ23337.1"/>
    </source>
</evidence>
<sequence>MTDPILTRLLSSLSSTLGERLHALPHAAITVLIDDVAFIDAMPARMAETRSRVLTLLTQLLVQQPAAAQLTPVLASQLPLLHAATHLLRSRQPQLQPAEARLTAAALLLDAEAPEGTPPVRQLARTGRTATPDHHALVHVSLEDIEPAALTLDAGSLWSLLCPATLSCRSLADIGLTAA</sequence>
<dbReference type="EMBL" id="CP022115">
    <property type="protein sequence ID" value="ASJ23337.1"/>
    <property type="molecule type" value="Genomic_DNA"/>
</dbReference>
<dbReference type="RefSeq" id="WP_088860040.1">
    <property type="nucleotide sequence ID" value="NZ_CP022115.1"/>
</dbReference>
<reference evidence="2" key="1">
    <citation type="submission" date="2017-06" db="EMBL/GenBank/DDBJ databases">
        <title>Whole genome sequence of Laribacter hongkongensis LHGZ1.</title>
        <authorList>
            <person name="Chen D."/>
            <person name="Wu H."/>
            <person name="Chen J."/>
        </authorList>
    </citation>
    <scope>NUCLEOTIDE SEQUENCE [LARGE SCALE GENOMIC DNA]</scope>
    <source>
        <strain evidence="2">LHGZ1</strain>
    </source>
</reference>
<accession>A0A248LF40</accession>
<evidence type="ECO:0000313" key="2">
    <source>
        <dbReference type="Proteomes" id="UP000197424"/>
    </source>
</evidence>
<dbReference type="AlphaFoldDB" id="A0A248LF40"/>
<dbReference type="Proteomes" id="UP000197424">
    <property type="component" value="Chromosome"/>
</dbReference>
<organism evidence="1 2">
    <name type="scientific">Laribacter hongkongensis</name>
    <dbReference type="NCBI Taxonomy" id="168471"/>
    <lineage>
        <taxon>Bacteria</taxon>
        <taxon>Pseudomonadati</taxon>
        <taxon>Pseudomonadota</taxon>
        <taxon>Betaproteobacteria</taxon>
        <taxon>Neisseriales</taxon>
        <taxon>Aquaspirillaceae</taxon>
        <taxon>Laribacter</taxon>
    </lineage>
</organism>
<proteinExistence type="predicted"/>
<protein>
    <submittedName>
        <fullName evidence="1">Uncharacterized protein</fullName>
    </submittedName>
</protein>
<name>A0A248LF40_9NEIS</name>
<gene>
    <name evidence="1" type="ORF">LHGZ1_0506</name>
</gene>